<dbReference type="InterPro" id="IPR013216">
    <property type="entry name" value="Methyltransf_11"/>
</dbReference>
<feature type="transmembrane region" description="Helical" evidence="1">
    <location>
        <begin position="74"/>
        <end position="98"/>
    </location>
</feature>
<keyword evidence="1" id="KW-0472">Membrane</keyword>
<sequence>MSNCKHSKSLANRYVKSNLIPIGHSGRRALFLSLCVSGNLSGGISRENLSAMGKASRNWAQIYAIYGMHEWQTLIFLLINAIFFSLLSVLFLMHFPTICAFFDSLSVFSALPAGSARFGAGFIGSVTALSAVSLFFVAGNFLYSSIPLRWAMSQRIVNVVNDWSNVKTALDVGCGRGVLLNAVAMQLKKEGSCGRVVGLDQKKALTMPTLLRTARVEGVQEYVTCREADVRQLPFGDNYFDVVVSAVFLHTVGKEFGQRTAAAAAERMRVLVEEIRVSERVTAFMASSHIVSFRKPSQQLVGPLEVLVDWRFTHNVDMSLCDLIRTVDSEAKSRS</sequence>
<reference evidence="3" key="1">
    <citation type="submission" date="2023-05" db="EMBL/GenBank/DDBJ databases">
        <title>Nepenthes gracilis genome sequencing.</title>
        <authorList>
            <person name="Fukushima K."/>
        </authorList>
    </citation>
    <scope>NUCLEOTIDE SEQUENCE</scope>
    <source>
        <strain evidence="3">SING2019-196</strain>
    </source>
</reference>
<accession>A0AAD3SPB5</accession>
<dbReference type="GO" id="GO:0008757">
    <property type="term" value="F:S-adenosylmethionine-dependent methyltransferase activity"/>
    <property type="evidence" value="ECO:0007669"/>
    <property type="project" value="InterPro"/>
</dbReference>
<evidence type="ECO:0000259" key="2">
    <source>
        <dbReference type="Pfam" id="PF08241"/>
    </source>
</evidence>
<keyword evidence="4" id="KW-1185">Reference proteome</keyword>
<keyword evidence="1" id="KW-0812">Transmembrane</keyword>
<name>A0AAD3SPB5_NEPGR</name>
<dbReference type="Gene3D" id="3.40.50.150">
    <property type="entry name" value="Vaccinia Virus protein VP39"/>
    <property type="match status" value="1"/>
</dbReference>
<gene>
    <name evidence="3" type="ORF">Nepgr_016236</name>
</gene>
<feature type="domain" description="Methyltransferase type 11" evidence="2">
    <location>
        <begin position="170"/>
        <end position="271"/>
    </location>
</feature>
<feature type="transmembrane region" description="Helical" evidence="1">
    <location>
        <begin position="118"/>
        <end position="143"/>
    </location>
</feature>
<organism evidence="3 4">
    <name type="scientific">Nepenthes gracilis</name>
    <name type="common">Slender pitcher plant</name>
    <dbReference type="NCBI Taxonomy" id="150966"/>
    <lineage>
        <taxon>Eukaryota</taxon>
        <taxon>Viridiplantae</taxon>
        <taxon>Streptophyta</taxon>
        <taxon>Embryophyta</taxon>
        <taxon>Tracheophyta</taxon>
        <taxon>Spermatophyta</taxon>
        <taxon>Magnoliopsida</taxon>
        <taxon>eudicotyledons</taxon>
        <taxon>Gunneridae</taxon>
        <taxon>Pentapetalae</taxon>
        <taxon>Caryophyllales</taxon>
        <taxon>Nepenthaceae</taxon>
        <taxon>Nepenthes</taxon>
    </lineage>
</organism>
<dbReference type="PANTHER" id="PTHR45277">
    <property type="entry name" value="EXPRESSED PROTEIN"/>
    <property type="match status" value="1"/>
</dbReference>
<comment type="caution">
    <text evidence="3">The sequence shown here is derived from an EMBL/GenBank/DDBJ whole genome shotgun (WGS) entry which is preliminary data.</text>
</comment>
<dbReference type="AlphaFoldDB" id="A0AAD3SPB5"/>
<keyword evidence="1" id="KW-1133">Transmembrane helix</keyword>
<evidence type="ECO:0000256" key="1">
    <source>
        <dbReference type="SAM" id="Phobius"/>
    </source>
</evidence>
<proteinExistence type="predicted"/>
<protein>
    <recommendedName>
        <fullName evidence="2">Methyltransferase type 11 domain-containing protein</fullName>
    </recommendedName>
</protein>
<evidence type="ECO:0000313" key="3">
    <source>
        <dbReference type="EMBL" id="GMH14395.1"/>
    </source>
</evidence>
<dbReference type="EMBL" id="BSYO01000014">
    <property type="protein sequence ID" value="GMH14395.1"/>
    <property type="molecule type" value="Genomic_DNA"/>
</dbReference>
<dbReference type="Proteomes" id="UP001279734">
    <property type="component" value="Unassembled WGS sequence"/>
</dbReference>
<dbReference type="SUPFAM" id="SSF53335">
    <property type="entry name" value="S-adenosyl-L-methionine-dependent methyltransferases"/>
    <property type="match status" value="1"/>
</dbReference>
<dbReference type="PANTHER" id="PTHR45277:SF1">
    <property type="entry name" value="EXPRESSED PROTEIN"/>
    <property type="match status" value="1"/>
</dbReference>
<evidence type="ECO:0000313" key="4">
    <source>
        <dbReference type="Proteomes" id="UP001279734"/>
    </source>
</evidence>
<dbReference type="InterPro" id="IPR029063">
    <property type="entry name" value="SAM-dependent_MTases_sf"/>
</dbReference>
<dbReference type="Pfam" id="PF08241">
    <property type="entry name" value="Methyltransf_11"/>
    <property type="match status" value="1"/>
</dbReference>
<dbReference type="CDD" id="cd02440">
    <property type="entry name" value="AdoMet_MTases"/>
    <property type="match status" value="1"/>
</dbReference>